<sequence>MSIKTKYGDAMVSQGYYYIFSEKEGNKGKFLHRLVWEDRSQIKIPKGYIIHHLDENKLNNDIENLICIQDKIHRQYHKYGTTHDKQTKIKMSESHKGEKNPNVIISEKQVLEIKNLKKQGVHRKKVFKRIAKPLGMSFKGFEHIWYNKTWKHVQI</sequence>
<protein>
    <submittedName>
        <fullName evidence="1">Uncharacterized protein</fullName>
    </submittedName>
</protein>
<name>A0ACA8R5Q6_METAZ</name>
<evidence type="ECO:0000313" key="2">
    <source>
        <dbReference type="Proteomes" id="UP000825015"/>
    </source>
</evidence>
<organism evidence="1 2">
    <name type="scientific">Methanobrevibacter arboriphilus</name>
    <dbReference type="NCBI Taxonomy" id="39441"/>
    <lineage>
        <taxon>Archaea</taxon>
        <taxon>Methanobacteriati</taxon>
        <taxon>Methanobacteriota</taxon>
        <taxon>Methanomada group</taxon>
        <taxon>Methanobacteria</taxon>
        <taxon>Methanobacteriales</taxon>
        <taxon>Methanobacteriaceae</taxon>
        <taxon>Methanobrevibacter</taxon>
    </lineage>
</organism>
<proteinExistence type="predicted"/>
<keyword evidence="2" id="KW-1185">Reference proteome</keyword>
<accession>A0ACA8R5Q6</accession>
<reference evidence="1" key="1">
    <citation type="submission" date="2019-06" db="EMBL/GenBank/DDBJ databases">
        <title>Complete genome sequence of Methanobrevibacter arboriphilus strain SA.</title>
        <authorList>
            <person name="Asakawa S."/>
        </authorList>
    </citation>
    <scope>NUCLEOTIDE SEQUENCE</scope>
    <source>
        <strain evidence="1">SA</strain>
    </source>
</reference>
<gene>
    <name evidence="1" type="ORF">MarbSA_14240</name>
</gene>
<dbReference type="EMBL" id="AP019779">
    <property type="protein sequence ID" value="BBL62384.1"/>
    <property type="molecule type" value="Genomic_DNA"/>
</dbReference>
<dbReference type="Proteomes" id="UP000825015">
    <property type="component" value="Chromosome"/>
</dbReference>
<evidence type="ECO:0000313" key="1">
    <source>
        <dbReference type="EMBL" id="BBL62384.1"/>
    </source>
</evidence>